<gene>
    <name evidence="9" type="ORF">J6595_02485</name>
</gene>
<dbReference type="PANTHER" id="PTHR40074:SF2">
    <property type="entry name" value="O-ACETYLTRANSFERASE WECH"/>
    <property type="match status" value="1"/>
</dbReference>
<sequence length="398" mass="44347">MNIHVQSPGPNGGRMTWFDANRVIAAFGVVLIHTTTDSVGKAFVKADPEQRVVPVMLRAIGELSGSEMFFVFSLFLFAFKLDRRQPTYRAAIGEQMKRLLIPFAFWAVFYALFKIFKASAFGYSHAIVDQWLDPSRWASNFIIGSSQYHMHFLPTLFALMLFYPVMRSAMRYPMLGLAIIPMLGMMGYMHGYLWGHVDDPMLRSYLVRAIKIFAYVGYGIAAFAIFGLFKQGIPRGESRLLSRTALFFVFFLLLATLPHNLAAMETGAWSHRTGWGFFAHFLMPLAVFTVFLGLQHEAWSPVWSRLARFTFGIYLVHPMVIDVFDVSVASLGLQLTPAATVLLKFSLVAAGSHGVAYGLSRIPALAWTIGLGPLPWSRRLESPAMPAGAPARTGPIAS</sequence>
<feature type="transmembrane region" description="Helical" evidence="7">
    <location>
        <begin position="240"/>
        <end position="257"/>
    </location>
</feature>
<dbReference type="EMBL" id="JAGJCF010000001">
    <property type="protein sequence ID" value="MBP0614442.1"/>
    <property type="molecule type" value="Genomic_DNA"/>
</dbReference>
<feature type="transmembrane region" description="Helical" evidence="7">
    <location>
        <begin position="141"/>
        <end position="163"/>
    </location>
</feature>
<evidence type="ECO:0000256" key="5">
    <source>
        <dbReference type="ARBA" id="ARBA00022989"/>
    </source>
</evidence>
<feature type="domain" description="Acyltransferase 3" evidence="8">
    <location>
        <begin position="16"/>
        <end position="348"/>
    </location>
</feature>
<keyword evidence="9" id="KW-0012">Acyltransferase</keyword>
<organism evidence="9 10">
    <name type="scientific">Jiella mangrovi</name>
    <dbReference type="NCBI Taxonomy" id="2821407"/>
    <lineage>
        <taxon>Bacteria</taxon>
        <taxon>Pseudomonadati</taxon>
        <taxon>Pseudomonadota</taxon>
        <taxon>Alphaproteobacteria</taxon>
        <taxon>Hyphomicrobiales</taxon>
        <taxon>Aurantimonadaceae</taxon>
        <taxon>Jiella</taxon>
    </lineage>
</organism>
<feature type="transmembrane region" description="Helical" evidence="7">
    <location>
        <begin position="205"/>
        <end position="228"/>
    </location>
</feature>
<dbReference type="RefSeq" id="WP_209592843.1">
    <property type="nucleotide sequence ID" value="NZ_JAGJCF010000001.1"/>
</dbReference>
<keyword evidence="3" id="KW-1003">Cell membrane</keyword>
<evidence type="ECO:0000256" key="3">
    <source>
        <dbReference type="ARBA" id="ARBA00022475"/>
    </source>
</evidence>
<feature type="transmembrane region" description="Helical" evidence="7">
    <location>
        <begin position="55"/>
        <end position="79"/>
    </location>
</feature>
<dbReference type="PANTHER" id="PTHR40074">
    <property type="entry name" value="O-ACETYLTRANSFERASE WECH"/>
    <property type="match status" value="1"/>
</dbReference>
<evidence type="ECO:0000256" key="4">
    <source>
        <dbReference type="ARBA" id="ARBA00022692"/>
    </source>
</evidence>
<evidence type="ECO:0000313" key="9">
    <source>
        <dbReference type="EMBL" id="MBP0614442.1"/>
    </source>
</evidence>
<reference evidence="9 10" key="1">
    <citation type="submission" date="2021-04" db="EMBL/GenBank/DDBJ databases">
        <title>Whole genome sequence of Jiella sp. KSK16Y-1.</title>
        <authorList>
            <person name="Tuo L."/>
        </authorList>
    </citation>
    <scope>NUCLEOTIDE SEQUENCE [LARGE SCALE GENOMIC DNA]</scope>
    <source>
        <strain evidence="9 10">KSK16Y-1</strain>
    </source>
</reference>
<name>A0ABS4BCH0_9HYPH</name>
<evidence type="ECO:0000256" key="6">
    <source>
        <dbReference type="ARBA" id="ARBA00023136"/>
    </source>
</evidence>
<keyword evidence="10" id="KW-1185">Reference proteome</keyword>
<dbReference type="Proteomes" id="UP000678276">
    <property type="component" value="Unassembled WGS sequence"/>
</dbReference>
<dbReference type="Pfam" id="PF01757">
    <property type="entry name" value="Acyl_transf_3"/>
    <property type="match status" value="1"/>
</dbReference>
<comment type="subcellular location">
    <subcellularLocation>
        <location evidence="1">Cell membrane</location>
        <topology evidence="1">Multi-pass membrane protein</topology>
    </subcellularLocation>
</comment>
<feature type="transmembrane region" description="Helical" evidence="7">
    <location>
        <begin position="99"/>
        <end position="121"/>
    </location>
</feature>
<evidence type="ECO:0000256" key="7">
    <source>
        <dbReference type="SAM" id="Phobius"/>
    </source>
</evidence>
<evidence type="ECO:0000259" key="8">
    <source>
        <dbReference type="Pfam" id="PF01757"/>
    </source>
</evidence>
<comment type="caution">
    <text evidence="9">The sequence shown here is derived from an EMBL/GenBank/DDBJ whole genome shotgun (WGS) entry which is preliminary data.</text>
</comment>
<accession>A0ABS4BCH0</accession>
<dbReference type="GO" id="GO:0016746">
    <property type="term" value="F:acyltransferase activity"/>
    <property type="evidence" value="ECO:0007669"/>
    <property type="project" value="UniProtKB-KW"/>
</dbReference>
<comment type="similarity">
    <text evidence="2">Belongs to the acyltransferase 3 family.</text>
</comment>
<evidence type="ECO:0000313" key="10">
    <source>
        <dbReference type="Proteomes" id="UP000678276"/>
    </source>
</evidence>
<keyword evidence="6 7" id="KW-0472">Membrane</keyword>
<evidence type="ECO:0000256" key="2">
    <source>
        <dbReference type="ARBA" id="ARBA00007400"/>
    </source>
</evidence>
<protein>
    <submittedName>
        <fullName evidence="9">Acyltransferase</fullName>
    </submittedName>
</protein>
<proteinExistence type="inferred from homology"/>
<feature type="transmembrane region" description="Helical" evidence="7">
    <location>
        <begin position="277"/>
        <end position="294"/>
    </location>
</feature>
<keyword evidence="5 7" id="KW-1133">Transmembrane helix</keyword>
<keyword evidence="9" id="KW-0808">Transferase</keyword>
<feature type="transmembrane region" description="Helical" evidence="7">
    <location>
        <begin position="175"/>
        <end position="193"/>
    </location>
</feature>
<dbReference type="InterPro" id="IPR002656">
    <property type="entry name" value="Acyl_transf_3_dom"/>
</dbReference>
<evidence type="ECO:0000256" key="1">
    <source>
        <dbReference type="ARBA" id="ARBA00004651"/>
    </source>
</evidence>
<keyword evidence="4 7" id="KW-0812">Transmembrane</keyword>